<feature type="chain" id="PRO_5011446724" description="Plastocyanin" evidence="1">
    <location>
        <begin position="23"/>
        <end position="224"/>
    </location>
</feature>
<dbReference type="InterPro" id="IPR008969">
    <property type="entry name" value="CarboxyPept-like_regulatory"/>
</dbReference>
<dbReference type="AlphaFoldDB" id="A0A1I1GNU3"/>
<dbReference type="STRING" id="402385.SAMN05421848_0606"/>
<dbReference type="Gene3D" id="2.60.40.420">
    <property type="entry name" value="Cupredoxins - blue copper proteins"/>
    <property type="match status" value="1"/>
</dbReference>
<accession>A0A1I1GNU3</accession>
<keyword evidence="1" id="KW-0732">Signal</keyword>
<evidence type="ECO:0008006" key="4">
    <source>
        <dbReference type="Google" id="ProtNLM"/>
    </source>
</evidence>
<keyword evidence="3" id="KW-1185">Reference proteome</keyword>
<dbReference type="SUPFAM" id="SSF49464">
    <property type="entry name" value="Carboxypeptidase regulatory domain-like"/>
    <property type="match status" value="1"/>
</dbReference>
<feature type="signal peptide" evidence="1">
    <location>
        <begin position="1"/>
        <end position="22"/>
    </location>
</feature>
<sequence length="224" mass="25187">MLHFLKGCLLTLLMLSSLTARASGSLHLIQAGSQAPLEQAVIEISLPEGRRDAVSDEHYEIVQRDARFNPQVSVIPVGTLVSFPNLDITRHQVFSFSPPRVFSLDLYLKETPPPMRFETPGVEVLGCNIHDRMQGFIVISDASFSAMTDASGRVDLTSLPSGRYPMRIWHPRLEDTHQQWWEGEIDTRSNTRLALTLEATPPPSAEPSLLQQRFQRGLKHQEHP</sequence>
<dbReference type="SUPFAM" id="SSF49503">
    <property type="entry name" value="Cupredoxins"/>
    <property type="match status" value="1"/>
</dbReference>
<dbReference type="EMBL" id="FOLY01000001">
    <property type="protein sequence ID" value="SFC11568.1"/>
    <property type="molecule type" value="Genomic_DNA"/>
</dbReference>
<organism evidence="2 3">
    <name type="scientific">Kushneria avicenniae</name>
    <dbReference type="NCBI Taxonomy" id="402385"/>
    <lineage>
        <taxon>Bacteria</taxon>
        <taxon>Pseudomonadati</taxon>
        <taxon>Pseudomonadota</taxon>
        <taxon>Gammaproteobacteria</taxon>
        <taxon>Oceanospirillales</taxon>
        <taxon>Halomonadaceae</taxon>
        <taxon>Kushneria</taxon>
    </lineage>
</organism>
<reference evidence="3" key="1">
    <citation type="submission" date="2016-10" db="EMBL/GenBank/DDBJ databases">
        <authorList>
            <person name="Varghese N."/>
            <person name="Submissions S."/>
        </authorList>
    </citation>
    <scope>NUCLEOTIDE SEQUENCE [LARGE SCALE GENOMIC DNA]</scope>
    <source>
        <strain evidence="3">DSM 23439</strain>
    </source>
</reference>
<proteinExistence type="predicted"/>
<gene>
    <name evidence="2" type="ORF">SAMN05421848_0606</name>
</gene>
<dbReference type="InterPro" id="IPR008972">
    <property type="entry name" value="Cupredoxin"/>
</dbReference>
<evidence type="ECO:0000313" key="3">
    <source>
        <dbReference type="Proteomes" id="UP000199046"/>
    </source>
</evidence>
<protein>
    <recommendedName>
        <fullName evidence="4">Plastocyanin</fullName>
    </recommendedName>
</protein>
<evidence type="ECO:0000256" key="1">
    <source>
        <dbReference type="SAM" id="SignalP"/>
    </source>
</evidence>
<name>A0A1I1GNU3_9GAMM</name>
<dbReference type="Proteomes" id="UP000199046">
    <property type="component" value="Unassembled WGS sequence"/>
</dbReference>
<evidence type="ECO:0000313" key="2">
    <source>
        <dbReference type="EMBL" id="SFC11568.1"/>
    </source>
</evidence>